<keyword evidence="2" id="KW-0503">Monooxygenase</keyword>
<dbReference type="Gene3D" id="3.50.50.60">
    <property type="entry name" value="FAD/NAD(P)-binding domain"/>
    <property type="match status" value="2"/>
</dbReference>
<accession>A0A835XTD0</accession>
<dbReference type="AlphaFoldDB" id="A0A835XTD0"/>
<keyword evidence="6" id="KW-1185">Reference proteome</keyword>
<keyword evidence="1" id="KW-0560">Oxidoreductase</keyword>
<sequence length="546" mass="56317">MECDVAIVGGGPGGLSAAAALRQVLPPDVRIKVFEANTRFTEAGAGVGMRVNGMRALEAISPYAAHGLYERGCYSRCIRTYKDSDGEEVSGSAVPTDHAGNLERLGHSSVLAYWNDLRRVVADCLPPGVVEFGCRLSGCEALPLEGGAGQQELPESAPMAEQPYRYQLTFERPSSGAGHSGGPSGGEEHVEAGGLAAAAAPGRPPLAVRCKVVVGADGYFSRVRRELLDGQAPAFTGMLMWRGSFPPEQLAAAEAGGEGLPLPGALAGRPAARAESHRWVPEGAYGLPGAPGVNPRLVLMLLQEGGEGVGVWYMQMLAPEAAAAGVEWPPAGSSGGGLYGEAALRRGLTAFAHLPPDLRALLGATRPERVTEHGLYTHALDKQGPGSWTRGHVAILGDAAHAAPPDGQGANLSIEDAVVLATVARKHGGVLGPQVFSEWEALRQPRVRTILGDAAPPFAVRTAAINAATFEPLWRPSQLGGEAAAVAAAAGADVDGEAGVQRVLSWSRGVIRAIVERRLAELAVMEGAAAAAPAEVAAAAKARVPA</sequence>
<name>A0A835XTD0_9CHLO</name>
<evidence type="ECO:0000256" key="3">
    <source>
        <dbReference type="SAM" id="MobiDB-lite"/>
    </source>
</evidence>
<dbReference type="PRINTS" id="PR00420">
    <property type="entry name" value="RNGMNOXGNASE"/>
</dbReference>
<evidence type="ECO:0000256" key="1">
    <source>
        <dbReference type="ARBA" id="ARBA00023002"/>
    </source>
</evidence>
<dbReference type="SUPFAM" id="SSF51905">
    <property type="entry name" value="FAD/NAD(P)-binding domain"/>
    <property type="match status" value="1"/>
</dbReference>
<feature type="domain" description="FAD-binding" evidence="4">
    <location>
        <begin position="387"/>
        <end position="422"/>
    </location>
</feature>
<evidence type="ECO:0000259" key="4">
    <source>
        <dbReference type="Pfam" id="PF01494"/>
    </source>
</evidence>
<protein>
    <recommendedName>
        <fullName evidence="4">FAD-binding domain-containing protein</fullName>
    </recommendedName>
</protein>
<dbReference type="Proteomes" id="UP000612055">
    <property type="component" value="Unassembled WGS sequence"/>
</dbReference>
<dbReference type="GO" id="GO:0004497">
    <property type="term" value="F:monooxygenase activity"/>
    <property type="evidence" value="ECO:0007669"/>
    <property type="project" value="UniProtKB-KW"/>
</dbReference>
<evidence type="ECO:0000256" key="2">
    <source>
        <dbReference type="ARBA" id="ARBA00023033"/>
    </source>
</evidence>
<gene>
    <name evidence="5" type="ORF">HYH03_012816</name>
</gene>
<dbReference type="PANTHER" id="PTHR13789:SF309">
    <property type="entry name" value="PUTATIVE (AFU_ORTHOLOGUE AFUA_6G14510)-RELATED"/>
    <property type="match status" value="1"/>
</dbReference>
<evidence type="ECO:0000313" key="5">
    <source>
        <dbReference type="EMBL" id="KAG2488648.1"/>
    </source>
</evidence>
<dbReference type="InterPro" id="IPR036188">
    <property type="entry name" value="FAD/NAD-bd_sf"/>
</dbReference>
<dbReference type="InterPro" id="IPR050493">
    <property type="entry name" value="FAD-dep_Monooxygenase_BioMet"/>
</dbReference>
<dbReference type="Pfam" id="PF13450">
    <property type="entry name" value="NAD_binding_8"/>
    <property type="match status" value="1"/>
</dbReference>
<dbReference type="Pfam" id="PF01494">
    <property type="entry name" value="FAD_binding_3"/>
    <property type="match status" value="1"/>
</dbReference>
<dbReference type="EMBL" id="JAEHOE010000081">
    <property type="protein sequence ID" value="KAG2488648.1"/>
    <property type="molecule type" value="Genomic_DNA"/>
</dbReference>
<proteinExistence type="predicted"/>
<comment type="caution">
    <text evidence="5">The sequence shown here is derived from an EMBL/GenBank/DDBJ whole genome shotgun (WGS) entry which is preliminary data.</text>
</comment>
<feature type="region of interest" description="Disordered" evidence="3">
    <location>
        <begin position="171"/>
        <end position="198"/>
    </location>
</feature>
<dbReference type="PANTHER" id="PTHR13789">
    <property type="entry name" value="MONOOXYGENASE"/>
    <property type="match status" value="1"/>
</dbReference>
<organism evidence="5 6">
    <name type="scientific">Edaphochlamys debaryana</name>
    <dbReference type="NCBI Taxonomy" id="47281"/>
    <lineage>
        <taxon>Eukaryota</taxon>
        <taxon>Viridiplantae</taxon>
        <taxon>Chlorophyta</taxon>
        <taxon>core chlorophytes</taxon>
        <taxon>Chlorophyceae</taxon>
        <taxon>CS clade</taxon>
        <taxon>Chlamydomonadales</taxon>
        <taxon>Chlamydomonadales incertae sedis</taxon>
        <taxon>Edaphochlamys</taxon>
    </lineage>
</organism>
<dbReference type="InterPro" id="IPR002938">
    <property type="entry name" value="FAD-bd"/>
</dbReference>
<reference evidence="5" key="1">
    <citation type="journal article" date="2020" name="bioRxiv">
        <title>Comparative genomics of Chlamydomonas.</title>
        <authorList>
            <person name="Craig R.J."/>
            <person name="Hasan A.R."/>
            <person name="Ness R.W."/>
            <person name="Keightley P.D."/>
        </authorList>
    </citation>
    <scope>NUCLEOTIDE SEQUENCE</scope>
    <source>
        <strain evidence="5">CCAP 11/70</strain>
    </source>
</reference>
<evidence type="ECO:0000313" key="6">
    <source>
        <dbReference type="Proteomes" id="UP000612055"/>
    </source>
</evidence>
<dbReference type="GO" id="GO:0071949">
    <property type="term" value="F:FAD binding"/>
    <property type="evidence" value="ECO:0007669"/>
    <property type="project" value="InterPro"/>
</dbReference>
<dbReference type="OrthoDB" id="531840at2759"/>